<proteinExistence type="inferred from homology"/>
<name>A0A8J7KKW8_9ACTN</name>
<dbReference type="RefSeq" id="WP_203787622.1">
    <property type="nucleotide sequence ID" value="NZ_BONS01000020.1"/>
</dbReference>
<dbReference type="Gene3D" id="3.30.420.40">
    <property type="match status" value="2"/>
</dbReference>
<protein>
    <submittedName>
        <fullName evidence="2">Putative NBD/HSP70 family sugar kinase</fullName>
    </submittedName>
</protein>
<organism evidence="2 3">
    <name type="scientific">Longispora fulva</name>
    <dbReference type="NCBI Taxonomy" id="619741"/>
    <lineage>
        <taxon>Bacteria</taxon>
        <taxon>Bacillati</taxon>
        <taxon>Actinomycetota</taxon>
        <taxon>Actinomycetes</taxon>
        <taxon>Micromonosporales</taxon>
        <taxon>Micromonosporaceae</taxon>
        <taxon>Longispora</taxon>
    </lineage>
</organism>
<dbReference type="InterPro" id="IPR043129">
    <property type="entry name" value="ATPase_NBD"/>
</dbReference>
<dbReference type="PROSITE" id="PS01125">
    <property type="entry name" value="ROK"/>
    <property type="match status" value="1"/>
</dbReference>
<comment type="caution">
    <text evidence="2">The sequence shown here is derived from an EMBL/GenBank/DDBJ whole genome shotgun (WGS) entry which is preliminary data.</text>
</comment>
<dbReference type="Gene3D" id="1.10.10.10">
    <property type="entry name" value="Winged helix-like DNA-binding domain superfamily/Winged helix DNA-binding domain"/>
    <property type="match status" value="1"/>
</dbReference>
<dbReference type="EMBL" id="JADOUF010000001">
    <property type="protein sequence ID" value="MBG6137241.1"/>
    <property type="molecule type" value="Genomic_DNA"/>
</dbReference>
<dbReference type="PANTHER" id="PTHR18964">
    <property type="entry name" value="ROK (REPRESSOR, ORF, KINASE) FAMILY"/>
    <property type="match status" value="1"/>
</dbReference>
<keyword evidence="2" id="KW-0808">Transferase</keyword>
<dbReference type="PANTHER" id="PTHR18964:SF173">
    <property type="entry name" value="GLUCOKINASE"/>
    <property type="match status" value="1"/>
</dbReference>
<dbReference type="AlphaFoldDB" id="A0A8J7KKW8"/>
<dbReference type="SUPFAM" id="SSF53067">
    <property type="entry name" value="Actin-like ATPase domain"/>
    <property type="match status" value="1"/>
</dbReference>
<evidence type="ECO:0000313" key="3">
    <source>
        <dbReference type="Proteomes" id="UP000622552"/>
    </source>
</evidence>
<evidence type="ECO:0000256" key="1">
    <source>
        <dbReference type="ARBA" id="ARBA00006479"/>
    </source>
</evidence>
<keyword evidence="3" id="KW-1185">Reference proteome</keyword>
<dbReference type="GO" id="GO:0016301">
    <property type="term" value="F:kinase activity"/>
    <property type="evidence" value="ECO:0007669"/>
    <property type="project" value="UniProtKB-KW"/>
</dbReference>
<dbReference type="InterPro" id="IPR000600">
    <property type="entry name" value="ROK"/>
</dbReference>
<dbReference type="InterPro" id="IPR036390">
    <property type="entry name" value="WH_DNA-bd_sf"/>
</dbReference>
<gene>
    <name evidence="2" type="ORF">IW245_003435</name>
</gene>
<sequence>MTVSAHELGTTARRVVDVLRAHGARTRAELITLTGLSRPTVAAALTDLATTGLLTEDASATTGPAGGRPAAVFRLSRAAGLAVGVDIGRRHLRVAVADLGHTVLAEDAVRLDRDADDHPHAALDLAVRRIDAVLARVGTDRAEVVGVGLGIPAPVTDAGRIGSPALLPAWSALIPREELSGRLGGLAVRADNDANVAALAEYVWGAGRDCADLVYVKVATGIGAGIILGGRLYRGTDGTAGELGHVTLDVNGPVCRCGNRGCVELRAGGRALLDQARVTLPELGDLADLVRHASAGDPGCRRLLLDAGRYLGYALGGLSNLVNPGRIVVGGELGTSELLLEPLRRGLAETAMASAAAAVDVVPAQLGDRAAALGGLALALGVNAA</sequence>
<dbReference type="Pfam" id="PF00480">
    <property type="entry name" value="ROK"/>
    <property type="match status" value="1"/>
</dbReference>
<dbReference type="Proteomes" id="UP000622552">
    <property type="component" value="Unassembled WGS sequence"/>
</dbReference>
<reference evidence="2" key="1">
    <citation type="submission" date="2020-11" db="EMBL/GenBank/DDBJ databases">
        <title>Sequencing the genomes of 1000 actinobacteria strains.</title>
        <authorList>
            <person name="Klenk H.-P."/>
        </authorList>
    </citation>
    <scope>NUCLEOTIDE SEQUENCE</scope>
    <source>
        <strain evidence="2">DSM 45356</strain>
    </source>
</reference>
<evidence type="ECO:0000313" key="2">
    <source>
        <dbReference type="EMBL" id="MBG6137241.1"/>
    </source>
</evidence>
<keyword evidence="2" id="KW-0418">Kinase</keyword>
<dbReference type="SUPFAM" id="SSF46785">
    <property type="entry name" value="Winged helix' DNA-binding domain"/>
    <property type="match status" value="1"/>
</dbReference>
<dbReference type="InterPro" id="IPR036388">
    <property type="entry name" value="WH-like_DNA-bd_sf"/>
</dbReference>
<dbReference type="InterPro" id="IPR049874">
    <property type="entry name" value="ROK_cs"/>
</dbReference>
<comment type="similarity">
    <text evidence="1">Belongs to the ROK (NagC/XylR) family.</text>
</comment>
<accession>A0A8J7KKW8</accession>